<evidence type="ECO:0000313" key="3">
    <source>
        <dbReference type="Proteomes" id="UP001605036"/>
    </source>
</evidence>
<gene>
    <name evidence="2" type="ORF">R1flu_016099</name>
</gene>
<protein>
    <submittedName>
        <fullName evidence="2">Uncharacterized protein</fullName>
    </submittedName>
</protein>
<evidence type="ECO:0000313" key="2">
    <source>
        <dbReference type="EMBL" id="KAL2631413.1"/>
    </source>
</evidence>
<feature type="compositionally biased region" description="Basic and acidic residues" evidence="1">
    <location>
        <begin position="85"/>
        <end position="97"/>
    </location>
</feature>
<dbReference type="EMBL" id="JBHFFA010000004">
    <property type="protein sequence ID" value="KAL2631413.1"/>
    <property type="molecule type" value="Genomic_DNA"/>
</dbReference>
<reference evidence="2 3" key="1">
    <citation type="submission" date="2024-09" db="EMBL/GenBank/DDBJ databases">
        <title>Chromosome-scale assembly of Riccia fluitans.</title>
        <authorList>
            <person name="Paukszto L."/>
            <person name="Sawicki J."/>
            <person name="Karawczyk K."/>
            <person name="Piernik-Szablinska J."/>
            <person name="Szczecinska M."/>
            <person name="Mazdziarz M."/>
        </authorList>
    </citation>
    <scope>NUCLEOTIDE SEQUENCE [LARGE SCALE GENOMIC DNA]</scope>
    <source>
        <strain evidence="2">Rf_01</strain>
        <tissue evidence="2">Aerial parts of the thallus</tissue>
    </source>
</reference>
<sequence length="152" mass="16799">MQQMILGTIQAAQQLPNPNGAGPSNVSYIGTNDGDRLEGSTPGLATASFVTRVDIPRLTKDKKGKAPVCNIEDFYMQTRARDYQDKVPRKMMSENKPDTLVPEMPTTASPPLILGLRGIPELERARQTYSKERRQKISEEERQNGPIVGSCP</sequence>
<feature type="compositionally biased region" description="Polar residues" evidence="1">
    <location>
        <begin position="13"/>
        <end position="30"/>
    </location>
</feature>
<name>A0ABD1YKV3_9MARC</name>
<comment type="caution">
    <text evidence="2">The sequence shown here is derived from an EMBL/GenBank/DDBJ whole genome shotgun (WGS) entry which is preliminary data.</text>
</comment>
<evidence type="ECO:0000256" key="1">
    <source>
        <dbReference type="SAM" id="MobiDB-lite"/>
    </source>
</evidence>
<feature type="region of interest" description="Disordered" evidence="1">
    <location>
        <begin position="13"/>
        <end position="34"/>
    </location>
</feature>
<proteinExistence type="predicted"/>
<dbReference type="AlphaFoldDB" id="A0ABD1YKV3"/>
<keyword evidence="3" id="KW-1185">Reference proteome</keyword>
<dbReference type="Proteomes" id="UP001605036">
    <property type="component" value="Unassembled WGS sequence"/>
</dbReference>
<accession>A0ABD1YKV3</accession>
<feature type="compositionally biased region" description="Basic and acidic residues" evidence="1">
    <location>
        <begin position="120"/>
        <end position="143"/>
    </location>
</feature>
<organism evidence="2 3">
    <name type="scientific">Riccia fluitans</name>
    <dbReference type="NCBI Taxonomy" id="41844"/>
    <lineage>
        <taxon>Eukaryota</taxon>
        <taxon>Viridiplantae</taxon>
        <taxon>Streptophyta</taxon>
        <taxon>Embryophyta</taxon>
        <taxon>Marchantiophyta</taxon>
        <taxon>Marchantiopsida</taxon>
        <taxon>Marchantiidae</taxon>
        <taxon>Marchantiales</taxon>
        <taxon>Ricciaceae</taxon>
        <taxon>Riccia</taxon>
    </lineage>
</organism>
<feature type="region of interest" description="Disordered" evidence="1">
    <location>
        <begin position="85"/>
        <end position="152"/>
    </location>
</feature>